<keyword evidence="8" id="KW-1185">Reference proteome</keyword>
<dbReference type="Pfam" id="PF12698">
    <property type="entry name" value="ABC2_membrane_3"/>
    <property type="match status" value="1"/>
</dbReference>
<dbReference type="RefSeq" id="WP_072890978.1">
    <property type="nucleotide sequence ID" value="NZ_FQVW01000027.1"/>
</dbReference>
<dbReference type="OrthoDB" id="2417739at2"/>
<dbReference type="Proteomes" id="UP000183988">
    <property type="component" value="Unassembled WGS sequence"/>
</dbReference>
<evidence type="ECO:0000256" key="5">
    <source>
        <dbReference type="SAM" id="Phobius"/>
    </source>
</evidence>
<dbReference type="AlphaFoldDB" id="A0A1M5J1P9"/>
<protein>
    <submittedName>
        <fullName evidence="7">ABC-2 type transport system permease protein</fullName>
    </submittedName>
</protein>
<name>A0A1M5J1P9_9BACI</name>
<evidence type="ECO:0000256" key="1">
    <source>
        <dbReference type="ARBA" id="ARBA00004141"/>
    </source>
</evidence>
<sequence length="373" mass="43528">MKAIFVTRMFFWKKQWPNLLFWFAFPFVACLSIIHLTDRIQEDVQVPVGFVLEEETLKTDELLQKLEQSDLITPTLLTEEEAIHQLQIHELDSVFIIHEGYEEQIRKGNRNNLVTGIKSNMSFAYSSVKEMVISMVQEETVRSKAAYTVMGLNEQYSGSDSWSYDEIIDETYEVQQQENLITSNLLFNDSVEATEKPSFIEWNTWGLWAIFGLLSTLLLMDWIIKEKNSNTFIRFSFIKIPWHRYLLYTLILYFLAFSLTDLLAIFILDETFSVRILMVLLSFRLTALIMSFFLALLFNNRLVYYGVAFAITLFISVISGVIIPIDGLISNLHWLEGINPINAIQNNEVTISWLFITILGLLLWLIRKEYHYA</sequence>
<feature type="transmembrane region" description="Helical" evidence="5">
    <location>
        <begin position="205"/>
        <end position="224"/>
    </location>
</feature>
<feature type="transmembrane region" description="Helical" evidence="5">
    <location>
        <begin position="349"/>
        <end position="366"/>
    </location>
</feature>
<dbReference type="Gene3D" id="3.40.1710.10">
    <property type="entry name" value="abc type-2 transporter like domain"/>
    <property type="match status" value="1"/>
</dbReference>
<feature type="domain" description="ABC-2 type transporter transmembrane" evidence="6">
    <location>
        <begin position="22"/>
        <end position="346"/>
    </location>
</feature>
<comment type="subcellular location">
    <subcellularLocation>
        <location evidence="1">Membrane</location>
        <topology evidence="1">Multi-pass membrane protein</topology>
    </subcellularLocation>
</comment>
<evidence type="ECO:0000256" key="3">
    <source>
        <dbReference type="ARBA" id="ARBA00022989"/>
    </source>
</evidence>
<evidence type="ECO:0000256" key="2">
    <source>
        <dbReference type="ARBA" id="ARBA00022692"/>
    </source>
</evidence>
<proteinExistence type="predicted"/>
<reference evidence="7 8" key="1">
    <citation type="submission" date="2016-11" db="EMBL/GenBank/DDBJ databases">
        <authorList>
            <person name="Jaros S."/>
            <person name="Januszkiewicz K."/>
            <person name="Wedrychowicz H."/>
        </authorList>
    </citation>
    <scope>NUCLEOTIDE SEQUENCE [LARGE SCALE GENOMIC DNA]</scope>
    <source>
        <strain evidence="7 8">IBRC-M 10683</strain>
    </source>
</reference>
<evidence type="ECO:0000259" key="6">
    <source>
        <dbReference type="Pfam" id="PF12698"/>
    </source>
</evidence>
<feature type="transmembrane region" description="Helical" evidence="5">
    <location>
        <begin position="245"/>
        <end position="268"/>
    </location>
</feature>
<evidence type="ECO:0000256" key="4">
    <source>
        <dbReference type="ARBA" id="ARBA00023136"/>
    </source>
</evidence>
<dbReference type="EMBL" id="FQVW01000027">
    <property type="protein sequence ID" value="SHG34462.1"/>
    <property type="molecule type" value="Genomic_DNA"/>
</dbReference>
<dbReference type="STRING" id="930117.SAMN05216225_102743"/>
<keyword evidence="2 5" id="KW-0812">Transmembrane</keyword>
<feature type="transmembrane region" description="Helical" evidence="5">
    <location>
        <begin position="302"/>
        <end position="329"/>
    </location>
</feature>
<keyword evidence="4 5" id="KW-0472">Membrane</keyword>
<evidence type="ECO:0000313" key="8">
    <source>
        <dbReference type="Proteomes" id="UP000183988"/>
    </source>
</evidence>
<accession>A0A1M5J1P9</accession>
<feature type="transmembrane region" description="Helical" evidence="5">
    <location>
        <begin position="274"/>
        <end position="295"/>
    </location>
</feature>
<dbReference type="GO" id="GO:0016020">
    <property type="term" value="C:membrane"/>
    <property type="evidence" value="ECO:0007669"/>
    <property type="project" value="UniProtKB-SubCell"/>
</dbReference>
<evidence type="ECO:0000313" key="7">
    <source>
        <dbReference type="EMBL" id="SHG34462.1"/>
    </source>
</evidence>
<dbReference type="GO" id="GO:0140359">
    <property type="term" value="F:ABC-type transporter activity"/>
    <property type="evidence" value="ECO:0007669"/>
    <property type="project" value="InterPro"/>
</dbReference>
<organism evidence="7 8">
    <name type="scientific">Ornithinibacillus halophilus</name>
    <dbReference type="NCBI Taxonomy" id="930117"/>
    <lineage>
        <taxon>Bacteria</taxon>
        <taxon>Bacillati</taxon>
        <taxon>Bacillota</taxon>
        <taxon>Bacilli</taxon>
        <taxon>Bacillales</taxon>
        <taxon>Bacillaceae</taxon>
        <taxon>Ornithinibacillus</taxon>
    </lineage>
</organism>
<gene>
    <name evidence="7" type="ORF">SAMN05216225_102743</name>
</gene>
<dbReference type="InterPro" id="IPR013525">
    <property type="entry name" value="ABC2_TM"/>
</dbReference>
<keyword evidence="3 5" id="KW-1133">Transmembrane helix</keyword>